<protein>
    <recommendedName>
        <fullName evidence="2">Integrase catalytic domain-containing protein</fullName>
    </recommendedName>
</protein>
<dbReference type="InterPro" id="IPR001584">
    <property type="entry name" value="Integrase_cat-core"/>
</dbReference>
<dbReference type="PANTHER" id="PTHR37984">
    <property type="entry name" value="PROTEIN CBG26694"/>
    <property type="match status" value="1"/>
</dbReference>
<sequence>MFLTFDKDDTAMDPALLSWIRVILHTGLFKNTISDRDPKFTSALWSNLHKPLGTTLSFSTAYHPQTDYLAERMIQNLDNMIRRVCAYGLELNDYCGFAHDWFTLIPELELPYKTSIHALLGNTPSMLEKGYNTELPVDTLSKDLVDIHQS</sequence>
<dbReference type="InterPro" id="IPR012337">
    <property type="entry name" value="RNaseH-like_sf"/>
</dbReference>
<gene>
    <name evidence="3" type="ORF">O181_054172</name>
</gene>
<dbReference type="GO" id="GO:0015074">
    <property type="term" value="P:DNA integration"/>
    <property type="evidence" value="ECO:0007669"/>
    <property type="project" value="InterPro"/>
</dbReference>
<dbReference type="GO" id="GO:0003723">
    <property type="term" value="F:RNA binding"/>
    <property type="evidence" value="ECO:0007669"/>
    <property type="project" value="UniProtKB-KW"/>
</dbReference>
<evidence type="ECO:0000313" key="3">
    <source>
        <dbReference type="EMBL" id="MBW0514457.1"/>
    </source>
</evidence>
<keyword evidence="1" id="KW-0694">RNA-binding</keyword>
<evidence type="ECO:0000259" key="2">
    <source>
        <dbReference type="PROSITE" id="PS50994"/>
    </source>
</evidence>
<dbReference type="PROSITE" id="PS50994">
    <property type="entry name" value="INTEGRASE"/>
    <property type="match status" value="1"/>
</dbReference>
<dbReference type="PANTHER" id="PTHR37984:SF15">
    <property type="entry name" value="INTEGRASE CATALYTIC DOMAIN-CONTAINING PROTEIN"/>
    <property type="match status" value="1"/>
</dbReference>
<evidence type="ECO:0000313" key="4">
    <source>
        <dbReference type="Proteomes" id="UP000765509"/>
    </source>
</evidence>
<reference evidence="3" key="1">
    <citation type="submission" date="2021-03" db="EMBL/GenBank/DDBJ databases">
        <title>Draft genome sequence of rust myrtle Austropuccinia psidii MF-1, a brazilian biotype.</title>
        <authorList>
            <person name="Quecine M.C."/>
            <person name="Pachon D.M.R."/>
            <person name="Bonatelli M.L."/>
            <person name="Correr F.H."/>
            <person name="Franceschini L.M."/>
            <person name="Leite T.F."/>
            <person name="Margarido G.R.A."/>
            <person name="Almeida C.A."/>
            <person name="Ferrarezi J.A."/>
            <person name="Labate C.A."/>
        </authorList>
    </citation>
    <scope>NUCLEOTIDE SEQUENCE</scope>
    <source>
        <strain evidence="3">MF-1</strain>
    </source>
</reference>
<feature type="domain" description="Integrase catalytic" evidence="2">
    <location>
        <begin position="1"/>
        <end position="132"/>
    </location>
</feature>
<comment type="caution">
    <text evidence="3">The sequence shown here is derived from an EMBL/GenBank/DDBJ whole genome shotgun (WGS) entry which is preliminary data.</text>
</comment>
<proteinExistence type="predicted"/>
<evidence type="ECO:0000256" key="1">
    <source>
        <dbReference type="ARBA" id="ARBA00022884"/>
    </source>
</evidence>
<name>A0A9Q3EB61_9BASI</name>
<dbReference type="OrthoDB" id="2273864at2759"/>
<organism evidence="3 4">
    <name type="scientific">Austropuccinia psidii MF-1</name>
    <dbReference type="NCBI Taxonomy" id="1389203"/>
    <lineage>
        <taxon>Eukaryota</taxon>
        <taxon>Fungi</taxon>
        <taxon>Dikarya</taxon>
        <taxon>Basidiomycota</taxon>
        <taxon>Pucciniomycotina</taxon>
        <taxon>Pucciniomycetes</taxon>
        <taxon>Pucciniales</taxon>
        <taxon>Sphaerophragmiaceae</taxon>
        <taxon>Austropuccinia</taxon>
    </lineage>
</organism>
<keyword evidence="4" id="KW-1185">Reference proteome</keyword>
<dbReference type="InterPro" id="IPR050951">
    <property type="entry name" value="Retrovirus_Pol_polyprotein"/>
</dbReference>
<dbReference type="Proteomes" id="UP000765509">
    <property type="component" value="Unassembled WGS sequence"/>
</dbReference>
<dbReference type="EMBL" id="AVOT02024026">
    <property type="protein sequence ID" value="MBW0514457.1"/>
    <property type="molecule type" value="Genomic_DNA"/>
</dbReference>
<dbReference type="SUPFAM" id="SSF53098">
    <property type="entry name" value="Ribonuclease H-like"/>
    <property type="match status" value="1"/>
</dbReference>
<dbReference type="InterPro" id="IPR036397">
    <property type="entry name" value="RNaseH_sf"/>
</dbReference>
<dbReference type="Gene3D" id="3.30.420.10">
    <property type="entry name" value="Ribonuclease H-like superfamily/Ribonuclease H"/>
    <property type="match status" value="1"/>
</dbReference>
<accession>A0A9Q3EB61</accession>
<dbReference type="AlphaFoldDB" id="A0A9Q3EB61"/>
<dbReference type="GO" id="GO:0005634">
    <property type="term" value="C:nucleus"/>
    <property type="evidence" value="ECO:0007669"/>
    <property type="project" value="UniProtKB-ARBA"/>
</dbReference>